<name>A0ABT7S8L0_9CELL</name>
<feature type="domain" description="DUF6318" evidence="3">
    <location>
        <begin position="66"/>
        <end position="199"/>
    </location>
</feature>
<evidence type="ECO:0000256" key="1">
    <source>
        <dbReference type="SAM" id="MobiDB-lite"/>
    </source>
</evidence>
<feature type="signal peptide" evidence="2">
    <location>
        <begin position="1"/>
        <end position="20"/>
    </location>
</feature>
<comment type="caution">
    <text evidence="4">The sequence shown here is derived from an EMBL/GenBank/DDBJ whole genome shotgun (WGS) entry which is preliminary data.</text>
</comment>
<keyword evidence="2" id="KW-0732">Signal</keyword>
<feature type="region of interest" description="Disordered" evidence="1">
    <location>
        <begin position="25"/>
        <end position="53"/>
    </location>
</feature>
<accession>A0ABT7S8L0</accession>
<feature type="compositionally biased region" description="Polar residues" evidence="1">
    <location>
        <begin position="31"/>
        <end position="48"/>
    </location>
</feature>
<dbReference type="RefSeq" id="WP_289446556.1">
    <property type="nucleotide sequence ID" value="NZ_JAUCGR010000002.1"/>
</dbReference>
<evidence type="ECO:0000313" key="5">
    <source>
        <dbReference type="Proteomes" id="UP001321453"/>
    </source>
</evidence>
<protein>
    <submittedName>
        <fullName evidence="4">DUF6318 family protein</fullName>
    </submittedName>
</protein>
<gene>
    <name evidence="4" type="ORF">QRT05_08000</name>
</gene>
<evidence type="ECO:0000259" key="3">
    <source>
        <dbReference type="Pfam" id="PF19843"/>
    </source>
</evidence>
<dbReference type="Proteomes" id="UP001321453">
    <property type="component" value="Unassembled WGS sequence"/>
</dbReference>
<dbReference type="Pfam" id="PF19843">
    <property type="entry name" value="DUF6318"/>
    <property type="match status" value="1"/>
</dbReference>
<feature type="chain" id="PRO_5045369547" evidence="2">
    <location>
        <begin position="21"/>
        <end position="207"/>
    </location>
</feature>
<organism evidence="4 5">
    <name type="scientific">Cellulomonas edaphi</name>
    <dbReference type="NCBI Taxonomy" id="3053468"/>
    <lineage>
        <taxon>Bacteria</taxon>
        <taxon>Bacillati</taxon>
        <taxon>Actinomycetota</taxon>
        <taxon>Actinomycetes</taxon>
        <taxon>Micrococcales</taxon>
        <taxon>Cellulomonadaceae</taxon>
        <taxon>Cellulomonas</taxon>
    </lineage>
</organism>
<dbReference type="EMBL" id="JAUCGR010000002">
    <property type="protein sequence ID" value="MDM7831274.1"/>
    <property type="molecule type" value="Genomic_DNA"/>
</dbReference>
<sequence>MLRDVRILLTALVLAGTLAACSPDDAPVAQPTGSPSQVSAAPTVTPVPSASAMPSVEPVADVTVAPERPAALDEKPSRTGSVAVGSYFMQLFPYASATGDLDLWNSLSDEACEFCASTRAGVKANGDAGLHDVGGALRVLRSASREVVKDQTYSVRLDVEQSASRSVDAGGVTVKSYPGPKSLRVTLVINWDGGWLIRGVQVDPLKS</sequence>
<dbReference type="PROSITE" id="PS51257">
    <property type="entry name" value="PROKAR_LIPOPROTEIN"/>
    <property type="match status" value="1"/>
</dbReference>
<evidence type="ECO:0000313" key="4">
    <source>
        <dbReference type="EMBL" id="MDM7831274.1"/>
    </source>
</evidence>
<dbReference type="InterPro" id="IPR046281">
    <property type="entry name" value="DUF6318"/>
</dbReference>
<proteinExistence type="predicted"/>
<keyword evidence="5" id="KW-1185">Reference proteome</keyword>
<evidence type="ECO:0000256" key="2">
    <source>
        <dbReference type="SAM" id="SignalP"/>
    </source>
</evidence>
<reference evidence="4 5" key="1">
    <citation type="submission" date="2023-06" db="EMBL/GenBank/DDBJ databases">
        <title>Cellulomonas sp. MW9 Whole genome sequence.</title>
        <authorList>
            <person name="Park S."/>
        </authorList>
    </citation>
    <scope>NUCLEOTIDE SEQUENCE [LARGE SCALE GENOMIC DNA]</scope>
    <source>
        <strain evidence="4 5">MW9</strain>
    </source>
</reference>